<dbReference type="AlphaFoldDB" id="A0A318ZIV4"/>
<protein>
    <submittedName>
        <fullName evidence="2">Uncharacterized protein</fullName>
    </submittedName>
</protein>
<dbReference type="RefSeq" id="XP_025430485.1">
    <property type="nucleotide sequence ID" value="XM_025573478.1"/>
</dbReference>
<dbReference type="Proteomes" id="UP000248349">
    <property type="component" value="Unassembled WGS sequence"/>
</dbReference>
<evidence type="ECO:0000313" key="3">
    <source>
        <dbReference type="Proteomes" id="UP000248349"/>
    </source>
</evidence>
<name>A0A318ZIV4_9EURO</name>
<keyword evidence="3" id="KW-1185">Reference proteome</keyword>
<proteinExistence type="predicted"/>
<accession>A0A318ZIV4</accession>
<dbReference type="GeneID" id="37074706"/>
<dbReference type="OrthoDB" id="435402at2759"/>
<reference evidence="2 3" key="1">
    <citation type="submission" date="2016-12" db="EMBL/GenBank/DDBJ databases">
        <title>The genomes of Aspergillus section Nigri reveals drivers in fungal speciation.</title>
        <authorList>
            <consortium name="DOE Joint Genome Institute"/>
            <person name="Vesth T.C."/>
            <person name="Nybo J."/>
            <person name="Theobald S."/>
            <person name="Brandl J."/>
            <person name="Frisvad J.C."/>
            <person name="Nielsen K.F."/>
            <person name="Lyhne E.K."/>
            <person name="Kogle M.E."/>
            <person name="Kuo A."/>
            <person name="Riley R."/>
            <person name="Clum A."/>
            <person name="Nolan M."/>
            <person name="Lipzen A."/>
            <person name="Salamov A."/>
            <person name="Henrissat B."/>
            <person name="Wiebenga A."/>
            <person name="De Vries R.P."/>
            <person name="Grigoriev I.V."/>
            <person name="Mortensen U.H."/>
            <person name="Andersen M.R."/>
            <person name="Baker S.E."/>
        </authorList>
    </citation>
    <scope>NUCLEOTIDE SEQUENCE [LARGE SCALE GENOMIC DNA]</scope>
    <source>
        <strain evidence="2 3">JOP 1030-1</strain>
    </source>
</reference>
<evidence type="ECO:0000313" key="2">
    <source>
        <dbReference type="EMBL" id="PYH44503.1"/>
    </source>
</evidence>
<dbReference type="GO" id="GO:0033167">
    <property type="term" value="C:ARC complex"/>
    <property type="evidence" value="ECO:0007669"/>
    <property type="project" value="InterPro"/>
</dbReference>
<gene>
    <name evidence="2" type="ORF">BP01DRAFT_342179</name>
</gene>
<evidence type="ECO:0000256" key="1">
    <source>
        <dbReference type="SAM" id="MobiDB-lite"/>
    </source>
</evidence>
<sequence length="446" mass="50890">MIGEQEAPARADSIVPKKKRKKSKRPKSKRGLGKPTGFEEYYVDAPMTPTEHEAEEEIYSQSRPIIHRIEDALQRYQKNRRLENNRRAIFLKYLAYGGVDVSPKMFEGTDQKDLQELDSEQILQAKTQTSIATDSAKLPIDFDAVVRGFLTSYFPFYFNPETEDMIKLGTVTIRNFLCYLIYHNVCPEYTINIREAIDSCDTATEELWLNQQFMVKGPGHFNKACSTLFGGERRDCYREQKEEESSSTDEALMTKDVAHKVVKFALAGAGTDHIARGFREQGNINDLHAIRISDIDGFEIIAIDPPKDTITDFYEKFAPDLVPVGRIVAKSFMDPARASCDMTPEEREQVPPVYFFNFFLEQPLMQLCYVGMKVLTPVWVMDCGLHYFEETFCVYTSDYTVLPNDLMLGWKKPRPVNGSAAEDEFGADEGESPKQNNEIADVQEVL</sequence>
<feature type="region of interest" description="Disordered" evidence="1">
    <location>
        <begin position="1"/>
        <end position="38"/>
    </location>
</feature>
<dbReference type="Pfam" id="PF09692">
    <property type="entry name" value="Arb1"/>
    <property type="match status" value="1"/>
</dbReference>
<dbReference type="InterPro" id="IPR018606">
    <property type="entry name" value="Arb1"/>
</dbReference>
<dbReference type="STRING" id="1450539.A0A318ZIV4"/>
<dbReference type="EMBL" id="KZ821236">
    <property type="protein sequence ID" value="PYH44503.1"/>
    <property type="molecule type" value="Genomic_DNA"/>
</dbReference>
<organism evidence="2 3">
    <name type="scientific">Aspergillus saccharolyticus JOP 1030-1</name>
    <dbReference type="NCBI Taxonomy" id="1450539"/>
    <lineage>
        <taxon>Eukaryota</taxon>
        <taxon>Fungi</taxon>
        <taxon>Dikarya</taxon>
        <taxon>Ascomycota</taxon>
        <taxon>Pezizomycotina</taxon>
        <taxon>Eurotiomycetes</taxon>
        <taxon>Eurotiomycetidae</taxon>
        <taxon>Eurotiales</taxon>
        <taxon>Aspergillaceae</taxon>
        <taxon>Aspergillus</taxon>
        <taxon>Aspergillus subgen. Circumdati</taxon>
    </lineage>
</organism>
<dbReference type="GO" id="GO:0031047">
    <property type="term" value="P:regulatory ncRNA-mediated gene silencing"/>
    <property type="evidence" value="ECO:0007669"/>
    <property type="project" value="InterPro"/>
</dbReference>
<feature type="region of interest" description="Disordered" evidence="1">
    <location>
        <begin position="417"/>
        <end position="446"/>
    </location>
</feature>
<feature type="compositionally biased region" description="Acidic residues" evidence="1">
    <location>
        <begin position="421"/>
        <end position="430"/>
    </location>
</feature>
<feature type="compositionally biased region" description="Basic residues" evidence="1">
    <location>
        <begin position="16"/>
        <end position="32"/>
    </location>
</feature>